<proteinExistence type="predicted"/>
<feature type="domain" description="ABC transporter" evidence="3">
    <location>
        <begin position="4"/>
        <end position="229"/>
    </location>
</feature>
<dbReference type="InterPro" id="IPR003439">
    <property type="entry name" value="ABC_transporter-like_ATP-bd"/>
</dbReference>
<reference evidence="4" key="1">
    <citation type="submission" date="2015-02" db="EMBL/GenBank/DDBJ databases">
        <title>Genome sequene of Rhodovulum sulfidophilum DSM 2351.</title>
        <authorList>
            <person name="Nagao N."/>
        </authorList>
    </citation>
    <scope>NUCLEOTIDE SEQUENCE [LARGE SCALE GENOMIC DNA]</scope>
    <source>
        <strain evidence="4">DSM 2351</strain>
    </source>
</reference>
<evidence type="ECO:0000256" key="2">
    <source>
        <dbReference type="ARBA" id="ARBA00022840"/>
    </source>
</evidence>
<sequence length="229" mass="23793">MPDLRLSSVSVAYPGLAAPVLDIPALDIPAGSRIAVTGPSGSGKSTLVNVLAGLVLPRAGRVVWDGTDIAALSEGARDRWRGANLGLVMQEFHLFPGLSALDNVLLPARLSRVADQVMTTRAGMLLDEVGLSRPDQQVETMSRGEMQRVAVARAVLRAPGIIVADEPTASLDPESGAAIAGLLLALAESSGATLIVVSHDRRLSARLDRVLSLAEGAILTDDVREGASP</sequence>
<dbReference type="InterPro" id="IPR003593">
    <property type="entry name" value="AAA+_ATPase"/>
</dbReference>
<dbReference type="SMART" id="SM00382">
    <property type="entry name" value="AAA"/>
    <property type="match status" value="1"/>
</dbReference>
<dbReference type="GO" id="GO:0016887">
    <property type="term" value="F:ATP hydrolysis activity"/>
    <property type="evidence" value="ECO:0007669"/>
    <property type="project" value="InterPro"/>
</dbReference>
<dbReference type="PROSITE" id="PS50893">
    <property type="entry name" value="ABC_TRANSPORTER_2"/>
    <property type="match status" value="1"/>
</dbReference>
<keyword evidence="4" id="KW-0378">Hydrolase</keyword>
<keyword evidence="2" id="KW-0067">ATP-binding</keyword>
<dbReference type="Proteomes" id="UP000064912">
    <property type="component" value="Chromosome"/>
</dbReference>
<dbReference type="GO" id="GO:0005886">
    <property type="term" value="C:plasma membrane"/>
    <property type="evidence" value="ECO:0007669"/>
    <property type="project" value="TreeGrafter"/>
</dbReference>
<dbReference type="InterPro" id="IPR027417">
    <property type="entry name" value="P-loop_NTPase"/>
</dbReference>
<evidence type="ECO:0000256" key="1">
    <source>
        <dbReference type="ARBA" id="ARBA00022741"/>
    </source>
</evidence>
<dbReference type="InterPro" id="IPR015854">
    <property type="entry name" value="ABC_transpr_LolD-like"/>
</dbReference>
<dbReference type="GO" id="GO:0005524">
    <property type="term" value="F:ATP binding"/>
    <property type="evidence" value="ECO:0007669"/>
    <property type="project" value="UniProtKB-KW"/>
</dbReference>
<dbReference type="PATRIC" id="fig|35806.4.peg.2559"/>
<dbReference type="eggNOG" id="COG1136">
    <property type="taxonomic scope" value="Bacteria"/>
</dbReference>
<dbReference type="EMBL" id="AP014800">
    <property type="protein sequence ID" value="BAQ69633.1"/>
    <property type="molecule type" value="Genomic_DNA"/>
</dbReference>
<dbReference type="KEGG" id="rsu:NHU_02482"/>
<gene>
    <name evidence="4" type="ORF">NHU_02482</name>
</gene>
<name>A0A0D6B393_RHOSU</name>
<organism evidence="4 5">
    <name type="scientific">Rhodovulum sulfidophilum</name>
    <name type="common">Rhodobacter sulfidophilus</name>
    <dbReference type="NCBI Taxonomy" id="35806"/>
    <lineage>
        <taxon>Bacteria</taxon>
        <taxon>Pseudomonadati</taxon>
        <taxon>Pseudomonadota</taxon>
        <taxon>Alphaproteobacteria</taxon>
        <taxon>Rhodobacterales</taxon>
        <taxon>Paracoccaceae</taxon>
        <taxon>Rhodovulum</taxon>
    </lineage>
</organism>
<dbReference type="Pfam" id="PF00005">
    <property type="entry name" value="ABC_tran"/>
    <property type="match status" value="1"/>
</dbReference>
<dbReference type="Gene3D" id="3.40.50.300">
    <property type="entry name" value="P-loop containing nucleotide triphosphate hydrolases"/>
    <property type="match status" value="1"/>
</dbReference>
<dbReference type="AlphaFoldDB" id="A0A0D6B393"/>
<dbReference type="GO" id="GO:0022857">
    <property type="term" value="F:transmembrane transporter activity"/>
    <property type="evidence" value="ECO:0007669"/>
    <property type="project" value="TreeGrafter"/>
</dbReference>
<accession>A0A0D6B393</accession>
<protein>
    <submittedName>
        <fullName evidence="4">ABC-type antimicrobial peptide transport system</fullName>
        <ecNumber evidence="4">3.6.3.27</ecNumber>
    </submittedName>
</protein>
<evidence type="ECO:0000313" key="5">
    <source>
        <dbReference type="Proteomes" id="UP000064912"/>
    </source>
</evidence>
<evidence type="ECO:0000313" key="4">
    <source>
        <dbReference type="EMBL" id="BAQ69633.1"/>
    </source>
</evidence>
<dbReference type="PANTHER" id="PTHR24220">
    <property type="entry name" value="IMPORT ATP-BINDING PROTEIN"/>
    <property type="match status" value="1"/>
</dbReference>
<dbReference type="SUPFAM" id="SSF52540">
    <property type="entry name" value="P-loop containing nucleoside triphosphate hydrolases"/>
    <property type="match status" value="1"/>
</dbReference>
<dbReference type="EC" id="3.6.3.27" evidence="4"/>
<evidence type="ECO:0000259" key="3">
    <source>
        <dbReference type="PROSITE" id="PS50893"/>
    </source>
</evidence>
<keyword evidence="1" id="KW-0547">Nucleotide-binding</keyword>